<reference evidence="6 7" key="1">
    <citation type="submission" date="2019-12" db="EMBL/GenBank/DDBJ databases">
        <authorList>
            <person name="Sun J.-Q."/>
        </authorList>
    </citation>
    <scope>NUCLEOTIDE SEQUENCE [LARGE SCALE GENOMIC DNA]</scope>
    <source>
        <strain evidence="6 7">JCM 17928</strain>
    </source>
</reference>
<evidence type="ECO:0000259" key="2">
    <source>
        <dbReference type="Pfam" id="PF12080"/>
    </source>
</evidence>
<dbReference type="InterPro" id="IPR022720">
    <property type="entry name" value="Motility-assoc_prot_GldM_N"/>
</dbReference>
<dbReference type="AlphaFoldDB" id="A0A6N8HAP0"/>
<comment type="caution">
    <text evidence="6">The sequence shown here is derived from an EMBL/GenBank/DDBJ whole genome shotgun (WGS) entry which is preliminary data.</text>
</comment>
<feature type="transmembrane region" description="Helical" evidence="1">
    <location>
        <begin position="12"/>
        <end position="29"/>
    </location>
</feature>
<proteinExistence type="predicted"/>
<dbReference type="Pfam" id="PF21601">
    <property type="entry name" value="GldM_2nd"/>
    <property type="match status" value="1"/>
</dbReference>
<dbReference type="Proteomes" id="UP000433945">
    <property type="component" value="Unassembled WGS sequence"/>
</dbReference>
<feature type="domain" description="Gliding motility-associated protein GldM C-terminal" evidence="2">
    <location>
        <begin position="412"/>
        <end position="517"/>
    </location>
</feature>
<evidence type="ECO:0000259" key="3">
    <source>
        <dbReference type="Pfam" id="PF12081"/>
    </source>
</evidence>
<dbReference type="NCBIfam" id="TIGR03517">
    <property type="entry name" value="GldM_gliding"/>
    <property type="match status" value="1"/>
</dbReference>
<feature type="domain" description="Gliding motility-associated protein GldM second immunoglobulin-like" evidence="5">
    <location>
        <begin position="327"/>
        <end position="409"/>
    </location>
</feature>
<protein>
    <submittedName>
        <fullName evidence="6">Gliding motility protein GldM</fullName>
    </submittedName>
</protein>
<dbReference type="OrthoDB" id="1490890at2"/>
<keyword evidence="1" id="KW-1133">Transmembrane helix</keyword>
<dbReference type="Pfam" id="PF21602">
    <property type="entry name" value="GldM_3rd"/>
    <property type="match status" value="1"/>
</dbReference>
<feature type="domain" description="Gliding motility-associated protein GldM first immunoglobulin-like" evidence="4">
    <location>
        <begin position="231"/>
        <end position="323"/>
    </location>
</feature>
<dbReference type="Pfam" id="PF12080">
    <property type="entry name" value="GldM_4th"/>
    <property type="match status" value="1"/>
</dbReference>
<keyword evidence="7" id="KW-1185">Reference proteome</keyword>
<dbReference type="InterPro" id="IPR048406">
    <property type="entry name" value="GldM_Ig-like-2"/>
</dbReference>
<dbReference type="InterPro" id="IPR048405">
    <property type="entry name" value="GldM_Ig-like-1"/>
</dbReference>
<dbReference type="EMBL" id="WOWP01000022">
    <property type="protein sequence ID" value="MUV03521.1"/>
    <property type="molecule type" value="Genomic_DNA"/>
</dbReference>
<evidence type="ECO:0000313" key="7">
    <source>
        <dbReference type="Proteomes" id="UP000433945"/>
    </source>
</evidence>
<evidence type="ECO:0000313" key="6">
    <source>
        <dbReference type="EMBL" id="MUV03521.1"/>
    </source>
</evidence>
<name>A0A6N8HAP0_9FLAO</name>
<organism evidence="6 7">
    <name type="scientific">Flavobacterium rakeshii</name>
    <dbReference type="NCBI Taxonomy" id="1038845"/>
    <lineage>
        <taxon>Bacteria</taxon>
        <taxon>Pseudomonadati</taxon>
        <taxon>Bacteroidota</taxon>
        <taxon>Flavobacteriia</taxon>
        <taxon>Flavobacteriales</taxon>
        <taxon>Flavobacteriaceae</taxon>
        <taxon>Flavobacterium</taxon>
    </lineage>
</organism>
<evidence type="ECO:0000259" key="4">
    <source>
        <dbReference type="Pfam" id="PF21601"/>
    </source>
</evidence>
<dbReference type="InterPro" id="IPR019859">
    <property type="entry name" value="Motility-assoc_prot_GldM"/>
</dbReference>
<evidence type="ECO:0000259" key="5">
    <source>
        <dbReference type="Pfam" id="PF21602"/>
    </source>
</evidence>
<dbReference type="RefSeq" id="WP_157482574.1">
    <property type="nucleotide sequence ID" value="NZ_WOWP01000022.1"/>
</dbReference>
<dbReference type="InterPro" id="IPR022719">
    <property type="entry name" value="Motility-assoc_prot_GldM_C"/>
</dbReference>
<keyword evidence="1" id="KW-0812">Transmembrane</keyword>
<gene>
    <name evidence="6" type="primary">gldM</name>
    <name evidence="6" type="ORF">GN157_07345</name>
</gene>
<dbReference type="Pfam" id="PF12081">
    <property type="entry name" value="GldM_1st"/>
    <property type="match status" value="1"/>
</dbReference>
<feature type="domain" description="Gliding motility-associated protein GldM N-terminal" evidence="3">
    <location>
        <begin position="31"/>
        <end position="222"/>
    </location>
</feature>
<evidence type="ECO:0000256" key="1">
    <source>
        <dbReference type="SAM" id="Phobius"/>
    </source>
</evidence>
<keyword evidence="1" id="KW-0472">Membrane</keyword>
<accession>A0A6N8HAP0</accession>
<sequence>MAGGKLTPRQKMINLMYLVFIAMMALNMSKEVLTAFGLMNEQFETSNSDTTDSNKLMYEAIEQKASDSPAQFGEAKKIADKVKKISADFYAYIESLKTDITKDIEKEEGKLPYEAMDKGDKIDELWFSGDGYSQKGKEIIATINKYKSDIKAAVGNDVKYKGILSDVDKKFDISDVKDNEGVKKMYLDYHYKGFPAIASLTKLSAMQNNVKVLEANVYNFALGKAALEANNMKNYKAIVVTDKSAFFSGEAVTGRVVLGRYDESTVPTGVNVEGGKVEMKNGQANFEISAGGTGEHDIKGKFLFLEDGKEVEIPIEGNYVVVPRPNSATISADKMNSVYRGVSNPMTISFAGISDNNVSVSAQGLSKGSKPGQYNWSVNGVQGTTAVVTVTGTLPDGSKVVDKKTFNVRDIPQPSASVRGKTDSAKGNKNDLSNSTINAVFKDFVFDVTATVKSFEVYVPGNPAIICQGNRFNAQALKAISRATRGDQITINRVQVDVQGAPGYKVKPSSPLVWEVQ</sequence>